<keyword evidence="1" id="KW-0732">Signal</keyword>
<evidence type="ECO:0000256" key="1">
    <source>
        <dbReference type="SAM" id="SignalP"/>
    </source>
</evidence>
<proteinExistence type="predicted"/>
<dbReference type="InterPro" id="IPR058645">
    <property type="entry name" value="NTF2-like_dom_7"/>
</dbReference>
<accession>A0AAJ0DEQ4</accession>
<dbReference type="Proteomes" id="UP001271007">
    <property type="component" value="Unassembled WGS sequence"/>
</dbReference>
<dbReference type="EMBL" id="JAWDJX010000020">
    <property type="protein sequence ID" value="KAK3052597.1"/>
    <property type="molecule type" value="Genomic_DNA"/>
</dbReference>
<keyword evidence="4" id="KW-1185">Reference proteome</keyword>
<evidence type="ECO:0000259" key="2">
    <source>
        <dbReference type="Pfam" id="PF26534"/>
    </source>
</evidence>
<protein>
    <recommendedName>
        <fullName evidence="2">NTF2-like domain-containing protein</fullName>
    </recommendedName>
</protein>
<evidence type="ECO:0000313" key="3">
    <source>
        <dbReference type="EMBL" id="KAK3052597.1"/>
    </source>
</evidence>
<evidence type="ECO:0000313" key="4">
    <source>
        <dbReference type="Proteomes" id="UP001271007"/>
    </source>
</evidence>
<reference evidence="3" key="1">
    <citation type="submission" date="2023-04" db="EMBL/GenBank/DDBJ databases">
        <title>Black Yeasts Isolated from many extreme environments.</title>
        <authorList>
            <person name="Coleine C."/>
            <person name="Stajich J.E."/>
            <person name="Selbmann L."/>
        </authorList>
    </citation>
    <scope>NUCLEOTIDE SEQUENCE</scope>
    <source>
        <strain evidence="3">CCFEE 5312</strain>
    </source>
</reference>
<gene>
    <name evidence="3" type="ORF">LTR09_006452</name>
</gene>
<dbReference type="AlphaFoldDB" id="A0AAJ0DEQ4"/>
<feature type="chain" id="PRO_5042609935" description="NTF2-like domain-containing protein" evidence="1">
    <location>
        <begin position="21"/>
        <end position="188"/>
    </location>
</feature>
<feature type="signal peptide" evidence="1">
    <location>
        <begin position="1"/>
        <end position="20"/>
    </location>
</feature>
<dbReference type="Pfam" id="PF26534">
    <property type="entry name" value="NTF2_7"/>
    <property type="match status" value="1"/>
</dbReference>
<organism evidence="3 4">
    <name type="scientific">Extremus antarcticus</name>
    <dbReference type="NCBI Taxonomy" id="702011"/>
    <lineage>
        <taxon>Eukaryota</taxon>
        <taxon>Fungi</taxon>
        <taxon>Dikarya</taxon>
        <taxon>Ascomycota</taxon>
        <taxon>Pezizomycotina</taxon>
        <taxon>Dothideomycetes</taxon>
        <taxon>Dothideomycetidae</taxon>
        <taxon>Mycosphaerellales</taxon>
        <taxon>Extremaceae</taxon>
        <taxon>Extremus</taxon>
    </lineage>
</organism>
<feature type="domain" description="NTF2-like" evidence="2">
    <location>
        <begin position="37"/>
        <end position="178"/>
    </location>
</feature>
<comment type="caution">
    <text evidence="3">The sequence shown here is derived from an EMBL/GenBank/DDBJ whole genome shotgun (WGS) entry which is preliminary data.</text>
</comment>
<name>A0AAJ0DEQ4_9PEZI</name>
<sequence>MHFQMATATILSSLLALVFAAADSPSWNDDQGCSSPCMTSQDAHHAAINFQTLITDYSDSLADTYLAPDFIDYSDSVTELINGACAGPQPLGEPTFPSLDAFKEGQGSQPSIPFEILNVWYSCDTVTIRWRSAQTPQIVTGIIVLETVFAPSGDQFPWKISAVYSEFNSGSWLVNLGVFQPSNCTAPA</sequence>